<comment type="similarity">
    <text evidence="2">Belongs to the UPP synthase family.</text>
</comment>
<sequence length="243" mass="28084">MDSSARKRKKFWRFKTLNSSITPNHVGIIMDGNGRWAERNGLHRTKGHASGLKVTKAIVAHVARSPIQNLSLYTFSTENWTRTQEEVGALMDLIATHLKAQIPFYNDYGIRIVHSGSKLRLTHRITDDLAQIEEMTANNRHLTLNLLIDYSSQEEITRAMQRLIEQHLPITQENIERNLDQPSLPKIDCVIRTAGEKRLSNFMLWQSAYAEFIYTDTLWPDFTALDFDQAMEEYSHRHRTFGG</sequence>
<comment type="subunit">
    <text evidence="2">Homodimer.</text>
</comment>
<dbReference type="AlphaFoldDB" id="A0A968GFZ7"/>
<feature type="binding site" evidence="2">
    <location>
        <position position="31"/>
    </location>
    <ligand>
        <name>Mg(2+)</name>
        <dbReference type="ChEBI" id="CHEBI:18420"/>
    </ligand>
</feature>
<comment type="cofactor">
    <cofactor evidence="2">
        <name>Mg(2+)</name>
        <dbReference type="ChEBI" id="CHEBI:18420"/>
    </cofactor>
    <text evidence="2">Binds 2 magnesium ions per subunit.</text>
</comment>
<keyword evidence="2" id="KW-0460">Magnesium</keyword>
<dbReference type="EC" id="2.5.1.-" evidence="2"/>
<dbReference type="HAMAP" id="MF_01139">
    <property type="entry name" value="ISPT"/>
    <property type="match status" value="1"/>
</dbReference>
<dbReference type="PANTHER" id="PTHR10291:SF0">
    <property type="entry name" value="DEHYDRODOLICHYL DIPHOSPHATE SYNTHASE 2"/>
    <property type="match status" value="1"/>
</dbReference>
<proteinExistence type="inferred from homology"/>
<keyword evidence="1 2" id="KW-0808">Transferase</keyword>
<dbReference type="NCBIfam" id="TIGR00055">
    <property type="entry name" value="uppS"/>
    <property type="match status" value="1"/>
</dbReference>
<keyword evidence="2" id="KW-0479">Metal-binding</keyword>
<dbReference type="GO" id="GO:0000287">
    <property type="term" value="F:magnesium ion binding"/>
    <property type="evidence" value="ECO:0007669"/>
    <property type="project" value="UniProtKB-UniRule"/>
</dbReference>
<feature type="active site" description="Proton acceptor" evidence="2">
    <location>
        <position position="79"/>
    </location>
</feature>
<feature type="binding site" evidence="2">
    <location>
        <position position="36"/>
    </location>
    <ligand>
        <name>substrate</name>
    </ligand>
</feature>
<feature type="binding site" evidence="2">
    <location>
        <position position="80"/>
    </location>
    <ligand>
        <name>substrate</name>
    </ligand>
</feature>
<keyword evidence="4" id="KW-1185">Reference proteome</keyword>
<dbReference type="Proteomes" id="UP000752013">
    <property type="component" value="Unassembled WGS sequence"/>
</dbReference>
<dbReference type="PANTHER" id="PTHR10291">
    <property type="entry name" value="DEHYDRODOLICHYL DIPHOSPHATE SYNTHASE FAMILY MEMBER"/>
    <property type="match status" value="1"/>
</dbReference>
<feature type="binding site" evidence="2">
    <location>
        <position position="211"/>
    </location>
    <ligand>
        <name>Mg(2+)</name>
        <dbReference type="ChEBI" id="CHEBI:18420"/>
    </ligand>
</feature>
<dbReference type="CDD" id="cd00475">
    <property type="entry name" value="Cis_IPPS"/>
    <property type="match status" value="1"/>
</dbReference>
<accession>A0A968GFZ7</accession>
<evidence type="ECO:0000256" key="2">
    <source>
        <dbReference type="HAMAP-Rule" id="MF_01139"/>
    </source>
</evidence>
<comment type="function">
    <text evidence="2">Catalyzes the condensation of isopentenyl diphosphate (IPP) with allylic pyrophosphates generating different type of terpenoids.</text>
</comment>
<protein>
    <recommendedName>
        <fullName evidence="2">Isoprenyl transferase</fullName>
        <ecNumber evidence="2">2.5.1.-</ecNumber>
    </recommendedName>
</protein>
<feature type="binding site" evidence="2">
    <location>
        <position position="44"/>
    </location>
    <ligand>
        <name>substrate</name>
    </ligand>
</feature>
<feature type="active site" evidence="2">
    <location>
        <position position="31"/>
    </location>
</feature>
<evidence type="ECO:0000313" key="3">
    <source>
        <dbReference type="EMBL" id="NIZ47560.1"/>
    </source>
</evidence>
<reference evidence="3" key="1">
    <citation type="submission" date="2020-03" db="EMBL/GenBank/DDBJ databases">
        <title>Spirochaetal bacteria isolated from arthropods constitute a novel genus Entomospira genus novum within the order Spirochaetales.</title>
        <authorList>
            <person name="Grana-Miraglia L."/>
            <person name="Sikutova S."/>
            <person name="Fingerle V."/>
            <person name="Sing A."/>
            <person name="Castillo-Ramirez S."/>
            <person name="Margos G."/>
            <person name="Rudolf I."/>
        </authorList>
    </citation>
    <scope>NUCLEOTIDE SEQUENCE</scope>
    <source>
        <strain evidence="3">BR208</strain>
    </source>
</reference>
<name>A0A968GFZ7_9SPIO</name>
<gene>
    <name evidence="3" type="primary">uppS</name>
    <name evidence="3" type="ORF">HCT46_06515</name>
</gene>
<evidence type="ECO:0000256" key="1">
    <source>
        <dbReference type="ARBA" id="ARBA00022679"/>
    </source>
</evidence>
<dbReference type="Pfam" id="PF01255">
    <property type="entry name" value="Prenyltransf"/>
    <property type="match status" value="1"/>
</dbReference>
<dbReference type="Gene3D" id="3.40.1180.10">
    <property type="entry name" value="Decaprenyl diphosphate synthase-like"/>
    <property type="match status" value="1"/>
</dbReference>
<comment type="caution">
    <text evidence="3">The sequence shown here is derived from an EMBL/GenBank/DDBJ whole genome shotgun (WGS) entry which is preliminary data.</text>
</comment>
<dbReference type="GO" id="GO:0016094">
    <property type="term" value="P:polyprenol biosynthetic process"/>
    <property type="evidence" value="ECO:0007669"/>
    <property type="project" value="TreeGrafter"/>
</dbReference>
<feature type="binding site" evidence="2">
    <location>
        <position position="48"/>
    </location>
    <ligand>
        <name>substrate</name>
    </ligand>
</feature>
<feature type="binding site" evidence="2">
    <location>
        <begin position="76"/>
        <end position="78"/>
    </location>
    <ligand>
        <name>substrate</name>
    </ligand>
</feature>
<dbReference type="SUPFAM" id="SSF64005">
    <property type="entry name" value="Undecaprenyl diphosphate synthase"/>
    <property type="match status" value="1"/>
</dbReference>
<organism evidence="3 4">
    <name type="scientific">Entomospira nematocerorum</name>
    <dbReference type="NCBI Taxonomy" id="2719987"/>
    <lineage>
        <taxon>Bacteria</taxon>
        <taxon>Pseudomonadati</taxon>
        <taxon>Spirochaetota</taxon>
        <taxon>Spirochaetia</taxon>
        <taxon>Spirochaetales</taxon>
        <taxon>Spirochaetaceae</taxon>
        <taxon>Entomospira</taxon>
    </lineage>
</organism>
<feature type="binding site" evidence="2">
    <location>
        <begin position="32"/>
        <end position="35"/>
    </location>
    <ligand>
        <name>substrate</name>
    </ligand>
</feature>
<feature type="binding site" evidence="2">
    <location>
        <begin position="198"/>
        <end position="200"/>
    </location>
    <ligand>
        <name>substrate</name>
    </ligand>
</feature>
<evidence type="ECO:0000313" key="4">
    <source>
        <dbReference type="Proteomes" id="UP000752013"/>
    </source>
</evidence>
<dbReference type="InterPro" id="IPR036424">
    <property type="entry name" value="UPP_synth-like_sf"/>
</dbReference>
<feature type="binding site" evidence="2">
    <location>
        <position position="82"/>
    </location>
    <ligand>
        <name>substrate</name>
    </ligand>
</feature>
<dbReference type="EMBL" id="JAATLK010000001">
    <property type="protein sequence ID" value="NIZ47560.1"/>
    <property type="molecule type" value="Genomic_DNA"/>
</dbReference>
<dbReference type="GO" id="GO:0045547">
    <property type="term" value="F:ditrans,polycis-polyprenyl diphosphate synthase [(2E,6E)-farnesyl diphosphate specific] activity"/>
    <property type="evidence" value="ECO:0007669"/>
    <property type="project" value="TreeGrafter"/>
</dbReference>
<dbReference type="InterPro" id="IPR001441">
    <property type="entry name" value="UPP_synth-like"/>
</dbReference>
<feature type="binding site" evidence="2">
    <location>
        <position position="192"/>
    </location>
    <ligand>
        <name>substrate</name>
    </ligand>
</feature>